<organism evidence="2">
    <name type="scientific">uncultured Sphingomonas sp</name>
    <dbReference type="NCBI Taxonomy" id="158754"/>
    <lineage>
        <taxon>Bacteria</taxon>
        <taxon>Pseudomonadati</taxon>
        <taxon>Pseudomonadota</taxon>
        <taxon>Alphaproteobacteria</taxon>
        <taxon>Sphingomonadales</taxon>
        <taxon>Sphingomonadaceae</taxon>
        <taxon>Sphingomonas</taxon>
        <taxon>environmental samples</taxon>
    </lineage>
</organism>
<evidence type="ECO:0000313" key="2">
    <source>
        <dbReference type="EMBL" id="CAA9520157.1"/>
    </source>
</evidence>
<reference evidence="2" key="1">
    <citation type="submission" date="2020-02" db="EMBL/GenBank/DDBJ databases">
        <authorList>
            <person name="Meier V. D."/>
        </authorList>
    </citation>
    <scope>NUCLEOTIDE SEQUENCE</scope>
    <source>
        <strain evidence="2">AVDCRST_MAG09</strain>
    </source>
</reference>
<proteinExistence type="predicted"/>
<sequence>MAGDRSFSICGNLFDVGLAEVQTVADDSASTYSSLSPSSPSMMTLPECSV</sequence>
<protein>
    <submittedName>
        <fullName evidence="2">Uncharacterized protein</fullName>
    </submittedName>
</protein>
<gene>
    <name evidence="2" type="ORF">AVDCRST_MAG09-1998</name>
</gene>
<feature type="region of interest" description="Disordered" evidence="1">
    <location>
        <begin position="30"/>
        <end position="50"/>
    </location>
</feature>
<accession>A0A6J4TCZ4</accession>
<name>A0A6J4TCZ4_9SPHN</name>
<evidence type="ECO:0000256" key="1">
    <source>
        <dbReference type="SAM" id="MobiDB-lite"/>
    </source>
</evidence>
<dbReference type="AlphaFoldDB" id="A0A6J4TCZ4"/>
<dbReference type="EMBL" id="CADCVZ010000056">
    <property type="protein sequence ID" value="CAA9520157.1"/>
    <property type="molecule type" value="Genomic_DNA"/>
</dbReference>